<proteinExistence type="predicted"/>
<dbReference type="GO" id="GO:0006952">
    <property type="term" value="P:defense response"/>
    <property type="evidence" value="ECO:0007669"/>
    <property type="project" value="UniProtKB-ARBA"/>
</dbReference>
<dbReference type="InterPro" id="IPR003613">
    <property type="entry name" value="Ubox_domain"/>
</dbReference>
<dbReference type="PANTHER" id="PTHR22849">
    <property type="entry name" value="WDSAM1 PROTEIN"/>
    <property type="match status" value="1"/>
</dbReference>
<comment type="function">
    <text evidence="5">Functions as an E3 ubiquitin ligase.</text>
</comment>
<dbReference type="Proteomes" id="UP000250235">
    <property type="component" value="Unassembled WGS sequence"/>
</dbReference>
<comment type="catalytic activity">
    <reaction evidence="1 5">
        <text>S-ubiquitinyl-[E2 ubiquitin-conjugating enzyme]-L-cysteine + [acceptor protein]-L-lysine = [E2 ubiquitin-conjugating enzyme]-L-cysteine + N(6)-ubiquitinyl-[acceptor protein]-L-lysine.</text>
        <dbReference type="EC" id="2.3.2.27"/>
    </reaction>
</comment>
<evidence type="ECO:0000256" key="2">
    <source>
        <dbReference type="ARBA" id="ARBA00004906"/>
    </source>
</evidence>
<evidence type="ECO:0000313" key="7">
    <source>
        <dbReference type="EMBL" id="KZV28416.1"/>
    </source>
</evidence>
<dbReference type="Gene3D" id="3.30.40.10">
    <property type="entry name" value="Zinc/RING finger domain, C3HC4 (zinc finger)"/>
    <property type="match status" value="1"/>
</dbReference>
<dbReference type="Pfam" id="PF04564">
    <property type="entry name" value="U-box"/>
    <property type="match status" value="1"/>
</dbReference>
<evidence type="ECO:0000256" key="1">
    <source>
        <dbReference type="ARBA" id="ARBA00000900"/>
    </source>
</evidence>
<dbReference type="EC" id="2.3.2.27" evidence="5"/>
<dbReference type="AlphaFoldDB" id="A0A2Z7B948"/>
<dbReference type="InterPro" id="IPR011989">
    <property type="entry name" value="ARM-like"/>
</dbReference>
<evidence type="ECO:0000313" key="8">
    <source>
        <dbReference type="Proteomes" id="UP000250235"/>
    </source>
</evidence>
<dbReference type="SUPFAM" id="SSF48371">
    <property type="entry name" value="ARM repeat"/>
    <property type="match status" value="1"/>
</dbReference>
<keyword evidence="8" id="KW-1185">Reference proteome</keyword>
<dbReference type="EMBL" id="KV010132">
    <property type="protein sequence ID" value="KZV28416.1"/>
    <property type="molecule type" value="Genomic_DNA"/>
</dbReference>
<keyword evidence="4 5" id="KW-0833">Ubl conjugation pathway</keyword>
<dbReference type="InterPro" id="IPR045185">
    <property type="entry name" value="PUB22/23/24-like"/>
</dbReference>
<dbReference type="InterPro" id="IPR013083">
    <property type="entry name" value="Znf_RING/FYVE/PHD"/>
</dbReference>
<keyword evidence="3 5" id="KW-0808">Transferase</keyword>
<feature type="domain" description="U-box" evidence="6">
    <location>
        <begin position="5"/>
        <end position="80"/>
    </location>
</feature>
<dbReference type="UniPathway" id="UPA00143"/>
<dbReference type="GO" id="GO:0061630">
    <property type="term" value="F:ubiquitin protein ligase activity"/>
    <property type="evidence" value="ECO:0007669"/>
    <property type="project" value="UniProtKB-UniRule"/>
</dbReference>
<dbReference type="Gene3D" id="1.25.10.10">
    <property type="entry name" value="Leucine-rich Repeat Variant"/>
    <property type="match status" value="1"/>
</dbReference>
<dbReference type="SMART" id="SM00504">
    <property type="entry name" value="Ubox"/>
    <property type="match status" value="1"/>
</dbReference>
<evidence type="ECO:0000256" key="3">
    <source>
        <dbReference type="ARBA" id="ARBA00022679"/>
    </source>
</evidence>
<comment type="pathway">
    <text evidence="2 5">Protein modification; protein ubiquitination.</text>
</comment>
<dbReference type="InterPro" id="IPR045210">
    <property type="entry name" value="RING-Ubox_PUB"/>
</dbReference>
<dbReference type="CDD" id="cd16664">
    <property type="entry name" value="RING-Ubox_PUB"/>
    <property type="match status" value="1"/>
</dbReference>
<organism evidence="7 8">
    <name type="scientific">Dorcoceras hygrometricum</name>
    <dbReference type="NCBI Taxonomy" id="472368"/>
    <lineage>
        <taxon>Eukaryota</taxon>
        <taxon>Viridiplantae</taxon>
        <taxon>Streptophyta</taxon>
        <taxon>Embryophyta</taxon>
        <taxon>Tracheophyta</taxon>
        <taxon>Spermatophyta</taxon>
        <taxon>Magnoliopsida</taxon>
        <taxon>eudicotyledons</taxon>
        <taxon>Gunneridae</taxon>
        <taxon>Pentapetalae</taxon>
        <taxon>asterids</taxon>
        <taxon>lamiids</taxon>
        <taxon>Lamiales</taxon>
        <taxon>Gesneriaceae</taxon>
        <taxon>Didymocarpoideae</taxon>
        <taxon>Trichosporeae</taxon>
        <taxon>Loxocarpinae</taxon>
        <taxon>Dorcoceras</taxon>
    </lineage>
</organism>
<dbReference type="OrthoDB" id="10064100at2759"/>
<dbReference type="GO" id="GO:0016567">
    <property type="term" value="P:protein ubiquitination"/>
    <property type="evidence" value="ECO:0007669"/>
    <property type="project" value="UniProtKB-UniRule"/>
</dbReference>
<evidence type="ECO:0000256" key="4">
    <source>
        <dbReference type="ARBA" id="ARBA00022786"/>
    </source>
</evidence>
<reference evidence="7 8" key="1">
    <citation type="journal article" date="2015" name="Proc. Natl. Acad. Sci. U.S.A.">
        <title>The resurrection genome of Boea hygrometrica: A blueprint for survival of dehydration.</title>
        <authorList>
            <person name="Xiao L."/>
            <person name="Yang G."/>
            <person name="Zhang L."/>
            <person name="Yang X."/>
            <person name="Zhao S."/>
            <person name="Ji Z."/>
            <person name="Zhou Q."/>
            <person name="Hu M."/>
            <person name="Wang Y."/>
            <person name="Chen M."/>
            <person name="Xu Y."/>
            <person name="Jin H."/>
            <person name="Xiao X."/>
            <person name="Hu G."/>
            <person name="Bao F."/>
            <person name="Hu Y."/>
            <person name="Wan P."/>
            <person name="Li L."/>
            <person name="Deng X."/>
            <person name="Kuang T."/>
            <person name="Xiang C."/>
            <person name="Zhu J.K."/>
            <person name="Oliver M.J."/>
            <person name="He Y."/>
        </authorList>
    </citation>
    <scope>NUCLEOTIDE SEQUENCE [LARGE SCALE GENOMIC DNA]</scope>
    <source>
        <strain evidence="8">cv. XS01</strain>
    </source>
</reference>
<protein>
    <recommendedName>
        <fullName evidence="5 6">U-box domain-containing protein</fullName>
        <ecNumber evidence="5">2.3.2.27</ecNumber>
    </recommendedName>
    <alternativeName>
        <fullName evidence="5">RING-type E3 ubiquitin transferase PUB</fullName>
    </alternativeName>
</protein>
<dbReference type="InterPro" id="IPR016024">
    <property type="entry name" value="ARM-type_fold"/>
</dbReference>
<gene>
    <name evidence="7" type="ORF">F511_03219</name>
</gene>
<dbReference type="PROSITE" id="PS51698">
    <property type="entry name" value="U_BOX"/>
    <property type="match status" value="1"/>
</dbReference>
<sequence>MAEVEIPTYFLCPITLDIMKDPVTISTGITYDRDSIESWIFSLKKSTCPVTKQLILDTELTPNITLRRLIQSWCVLHASQGVERLPTPKAPTSKSQIIKLLNEAKSPETQMSCLQRLKSISSQNQTNKRYMETAGAAEFLAFLIVQKTLSFESESEKACEVALSILYNLQLSESGMESISNHEFIEALTRIMQWGSYESRAYAVMLLESILKVADPTQIASSINSNFFLQCTQILIDEISQKATKSTLKVLINVCQWGRNRIKAVEAGAVNLLIEWLLDCSDKRACELMLLLLDLLCQSAEGRAQLLNHSAGLAIVSKKILRVSQVASEKAVKILYSVSKFSATPGVLQEMLQTGVVAKLCLVLQVDCGIKLKERIREMLKMHSRAWRSSSCIPDNLICSYPS</sequence>
<dbReference type="SUPFAM" id="SSF57850">
    <property type="entry name" value="RING/U-box"/>
    <property type="match status" value="1"/>
</dbReference>
<accession>A0A2Z7B948</accession>
<evidence type="ECO:0000256" key="5">
    <source>
        <dbReference type="RuleBase" id="RU369093"/>
    </source>
</evidence>
<evidence type="ECO:0000259" key="6">
    <source>
        <dbReference type="PROSITE" id="PS51698"/>
    </source>
</evidence>
<name>A0A2Z7B948_9LAMI</name>
<dbReference type="Pfam" id="PF25598">
    <property type="entry name" value="ARM_PUB"/>
    <property type="match status" value="1"/>
</dbReference>
<dbReference type="FunFam" id="3.30.40.10:FF:000437">
    <property type="entry name" value="RING-type E3 ubiquitin transferase"/>
    <property type="match status" value="1"/>
</dbReference>
<dbReference type="PANTHER" id="PTHR22849:SF132">
    <property type="entry name" value="E3 UBIQUITIN-PROTEIN LIGASE PUB23"/>
    <property type="match status" value="1"/>
</dbReference>
<dbReference type="InterPro" id="IPR058678">
    <property type="entry name" value="ARM_PUB"/>
</dbReference>